<evidence type="ECO:0000313" key="2">
    <source>
        <dbReference type="Proteomes" id="UP000697127"/>
    </source>
</evidence>
<accession>A0A9P7BCY8</accession>
<reference evidence="1" key="1">
    <citation type="submission" date="2020-11" db="EMBL/GenBank/DDBJ databases">
        <title>Kefir isolates.</title>
        <authorList>
            <person name="Marcisauskas S."/>
            <person name="Kim Y."/>
            <person name="Blasche S."/>
        </authorList>
    </citation>
    <scope>NUCLEOTIDE SEQUENCE</scope>
    <source>
        <strain evidence="1">Olga-1</strain>
    </source>
</reference>
<dbReference type="Proteomes" id="UP000697127">
    <property type="component" value="Unassembled WGS sequence"/>
</dbReference>
<dbReference type="AlphaFoldDB" id="A0A9P7BCY8"/>
<protein>
    <submittedName>
        <fullName evidence="1">Uncharacterized protein</fullName>
    </submittedName>
</protein>
<gene>
    <name evidence="1" type="ORF">C6P40_004472</name>
</gene>
<sequence>MIRQETIFRLYNSWDSKRTITTDTFAHHSKIIHHKERSITPALSNWSSKMNVNESIWKIKLHKLSKLHYKFITELNEIYELQ</sequence>
<proteinExistence type="predicted"/>
<feature type="non-terminal residue" evidence="1">
    <location>
        <position position="82"/>
    </location>
</feature>
<evidence type="ECO:0000313" key="1">
    <source>
        <dbReference type="EMBL" id="KAG0686326.1"/>
    </source>
</evidence>
<dbReference type="EMBL" id="PUHW01000602">
    <property type="protein sequence ID" value="KAG0686326.1"/>
    <property type="molecule type" value="Genomic_DNA"/>
</dbReference>
<name>A0A9P7BCY8_9ASCO</name>
<keyword evidence="2" id="KW-1185">Reference proteome</keyword>
<organism evidence="1 2">
    <name type="scientific">Pichia californica</name>
    <dbReference type="NCBI Taxonomy" id="460514"/>
    <lineage>
        <taxon>Eukaryota</taxon>
        <taxon>Fungi</taxon>
        <taxon>Dikarya</taxon>
        <taxon>Ascomycota</taxon>
        <taxon>Saccharomycotina</taxon>
        <taxon>Pichiomycetes</taxon>
        <taxon>Pichiales</taxon>
        <taxon>Pichiaceae</taxon>
        <taxon>Pichia</taxon>
    </lineage>
</organism>
<comment type="caution">
    <text evidence="1">The sequence shown here is derived from an EMBL/GenBank/DDBJ whole genome shotgun (WGS) entry which is preliminary data.</text>
</comment>